<name>A0A2I0HZP0_PUNGR</name>
<evidence type="ECO:0000313" key="2">
    <source>
        <dbReference type="Proteomes" id="UP000233551"/>
    </source>
</evidence>
<keyword evidence="2" id="KW-1185">Reference proteome</keyword>
<organism evidence="1 2">
    <name type="scientific">Punica granatum</name>
    <name type="common">Pomegranate</name>
    <dbReference type="NCBI Taxonomy" id="22663"/>
    <lineage>
        <taxon>Eukaryota</taxon>
        <taxon>Viridiplantae</taxon>
        <taxon>Streptophyta</taxon>
        <taxon>Embryophyta</taxon>
        <taxon>Tracheophyta</taxon>
        <taxon>Spermatophyta</taxon>
        <taxon>Magnoliopsida</taxon>
        <taxon>eudicotyledons</taxon>
        <taxon>Gunneridae</taxon>
        <taxon>Pentapetalae</taxon>
        <taxon>rosids</taxon>
        <taxon>malvids</taxon>
        <taxon>Myrtales</taxon>
        <taxon>Lythraceae</taxon>
        <taxon>Punica</taxon>
    </lineage>
</organism>
<dbReference type="AlphaFoldDB" id="A0A2I0HZP0"/>
<proteinExistence type="predicted"/>
<comment type="caution">
    <text evidence="1">The sequence shown here is derived from an EMBL/GenBank/DDBJ whole genome shotgun (WGS) entry which is preliminary data.</text>
</comment>
<gene>
    <name evidence="1" type="ORF">CRG98_042442</name>
</gene>
<dbReference type="Proteomes" id="UP000233551">
    <property type="component" value="Unassembled WGS sequence"/>
</dbReference>
<sequence>MTTSSRGRVRVVRNPLNVMARLAEVVGGNGTRGKLRCARLGVSGPECSHGWNGVLETSNRKSKTGNGLRDLECLNDEDLNESNIAMRRVNERSGDSAT</sequence>
<reference evidence="1 2" key="1">
    <citation type="submission" date="2017-11" db="EMBL/GenBank/DDBJ databases">
        <title>De-novo sequencing of pomegranate (Punica granatum L.) genome.</title>
        <authorList>
            <person name="Akparov Z."/>
            <person name="Amiraslanov A."/>
            <person name="Hajiyeva S."/>
            <person name="Abbasov M."/>
            <person name="Kaur K."/>
            <person name="Hamwieh A."/>
            <person name="Solovyev V."/>
            <person name="Salamov A."/>
            <person name="Braich B."/>
            <person name="Kosarev P."/>
            <person name="Mahmoud A."/>
            <person name="Hajiyev E."/>
            <person name="Babayeva S."/>
            <person name="Izzatullayeva V."/>
            <person name="Mammadov A."/>
            <person name="Mammadov A."/>
            <person name="Sharifova S."/>
            <person name="Ojaghi J."/>
            <person name="Eynullazada K."/>
            <person name="Bayramov B."/>
            <person name="Abdulazimova A."/>
            <person name="Shahmuradov I."/>
        </authorList>
    </citation>
    <scope>NUCLEOTIDE SEQUENCE [LARGE SCALE GENOMIC DNA]</scope>
    <source>
        <strain evidence="2">cv. AG2017</strain>
        <tissue evidence="1">Leaf</tissue>
    </source>
</reference>
<protein>
    <submittedName>
        <fullName evidence="1">Uncharacterized protein</fullName>
    </submittedName>
</protein>
<dbReference type="EMBL" id="PGOL01004537">
    <property type="protein sequence ID" value="PKI37168.1"/>
    <property type="molecule type" value="Genomic_DNA"/>
</dbReference>
<accession>A0A2I0HZP0</accession>
<evidence type="ECO:0000313" key="1">
    <source>
        <dbReference type="EMBL" id="PKI37168.1"/>
    </source>
</evidence>